<evidence type="ECO:0000313" key="3">
    <source>
        <dbReference type="Proteomes" id="UP000605427"/>
    </source>
</evidence>
<accession>A0ABQ1ZZV3</accession>
<keyword evidence="1" id="KW-0812">Transmembrane</keyword>
<dbReference type="RefSeq" id="WP_172245806.1">
    <property type="nucleotide sequence ID" value="NZ_BMDD01000004.1"/>
</dbReference>
<dbReference type="EMBL" id="BMDD01000004">
    <property type="protein sequence ID" value="GGH82830.1"/>
    <property type="molecule type" value="Genomic_DNA"/>
</dbReference>
<evidence type="ECO:0008006" key="4">
    <source>
        <dbReference type="Google" id="ProtNLM"/>
    </source>
</evidence>
<protein>
    <recommendedName>
        <fullName evidence="4">DUF2207 domain-containing protein</fullName>
    </recommendedName>
</protein>
<proteinExistence type="predicted"/>
<name>A0ABQ1ZZV3_9BACL</name>
<comment type="caution">
    <text evidence="2">The sequence shown here is derived from an EMBL/GenBank/DDBJ whole genome shotgun (WGS) entry which is preliminary data.</text>
</comment>
<keyword evidence="1" id="KW-1133">Transmembrane helix</keyword>
<sequence length="416" mass="46409">MKLLGISQTTLAQGHWAPALGAGLLGLLLVVAVLRIAAFAVSVSKKGSLSDEEVEALDPLLLAYVYRKSRLKRRHTTVGLLSLVRRGVLSMRRVPAKPRYIQAEDAPNLTFEFRFEDPHAWLTEDERLLKDRLFDDYGSGRKFRLDAIAGPAGPQDGLAERELYRKKKRRLNREFRAWSAEVAKRDGIEQTVRRSIPLRLFVWGFALCFAGSAIGLYAAAGETNSDALVWIVLTVVFAAAACVRVRSRTLFALAALFASAAVSVVFYPDPEGMAALGIAFLYAVPVRLLLPAFAVRPAARDLWLSVRRWRRTSRSWSARTADSGKDDAARTERALQTAIALDVLQGFAYPLRGSDRYGAPDDRQYPLLALMLEQAGGANDFGELTHPYQWSDWVLIVPQNKRKDRLLRRKSARKNS</sequence>
<feature type="transmembrane region" description="Helical" evidence="1">
    <location>
        <begin position="20"/>
        <end position="41"/>
    </location>
</feature>
<feature type="transmembrane region" description="Helical" evidence="1">
    <location>
        <begin position="250"/>
        <end position="267"/>
    </location>
</feature>
<reference evidence="3" key="1">
    <citation type="journal article" date="2019" name="Int. J. Syst. Evol. Microbiol.">
        <title>The Global Catalogue of Microorganisms (GCM) 10K type strain sequencing project: providing services to taxonomists for standard genome sequencing and annotation.</title>
        <authorList>
            <consortium name="The Broad Institute Genomics Platform"/>
            <consortium name="The Broad Institute Genome Sequencing Center for Infectious Disease"/>
            <person name="Wu L."/>
            <person name="Ma J."/>
        </authorList>
    </citation>
    <scope>NUCLEOTIDE SEQUENCE [LARGE SCALE GENOMIC DNA]</scope>
    <source>
        <strain evidence="3">CCM 8702</strain>
    </source>
</reference>
<feature type="transmembrane region" description="Helical" evidence="1">
    <location>
        <begin position="200"/>
        <end position="221"/>
    </location>
</feature>
<keyword evidence="3" id="KW-1185">Reference proteome</keyword>
<gene>
    <name evidence="2" type="ORF">GCM10007362_34740</name>
</gene>
<feature type="transmembrane region" description="Helical" evidence="1">
    <location>
        <begin position="273"/>
        <end position="295"/>
    </location>
</feature>
<keyword evidence="1" id="KW-0472">Membrane</keyword>
<feature type="transmembrane region" description="Helical" evidence="1">
    <location>
        <begin position="227"/>
        <end position="243"/>
    </location>
</feature>
<dbReference type="Proteomes" id="UP000605427">
    <property type="component" value="Unassembled WGS sequence"/>
</dbReference>
<organism evidence="2 3">
    <name type="scientific">Saccharibacillus endophyticus</name>
    <dbReference type="NCBI Taxonomy" id="2060666"/>
    <lineage>
        <taxon>Bacteria</taxon>
        <taxon>Bacillati</taxon>
        <taxon>Bacillota</taxon>
        <taxon>Bacilli</taxon>
        <taxon>Bacillales</taxon>
        <taxon>Paenibacillaceae</taxon>
        <taxon>Saccharibacillus</taxon>
    </lineage>
</organism>
<evidence type="ECO:0000313" key="2">
    <source>
        <dbReference type="EMBL" id="GGH82830.1"/>
    </source>
</evidence>
<evidence type="ECO:0000256" key="1">
    <source>
        <dbReference type="SAM" id="Phobius"/>
    </source>
</evidence>